<evidence type="ECO:0000256" key="1">
    <source>
        <dbReference type="SAM" id="Coils"/>
    </source>
</evidence>
<dbReference type="EMBL" id="BLQM01000421">
    <property type="protein sequence ID" value="GMH88948.1"/>
    <property type="molecule type" value="Genomic_DNA"/>
</dbReference>
<accession>A0A9W7ET60</accession>
<proteinExistence type="predicted"/>
<gene>
    <name evidence="2" type="ORF">TL16_g11309</name>
</gene>
<comment type="caution">
    <text evidence="2">The sequence shown here is derived from an EMBL/GenBank/DDBJ whole genome shotgun (WGS) entry which is preliminary data.</text>
</comment>
<protein>
    <submittedName>
        <fullName evidence="2">Uncharacterized protein</fullName>
    </submittedName>
</protein>
<name>A0A9W7ET60_9STRA</name>
<organism evidence="2 3">
    <name type="scientific">Triparma laevis f. inornata</name>
    <dbReference type="NCBI Taxonomy" id="1714386"/>
    <lineage>
        <taxon>Eukaryota</taxon>
        <taxon>Sar</taxon>
        <taxon>Stramenopiles</taxon>
        <taxon>Ochrophyta</taxon>
        <taxon>Bolidophyceae</taxon>
        <taxon>Parmales</taxon>
        <taxon>Triparmaceae</taxon>
        <taxon>Triparma</taxon>
    </lineage>
</organism>
<dbReference type="Proteomes" id="UP001162640">
    <property type="component" value="Unassembled WGS sequence"/>
</dbReference>
<evidence type="ECO:0000313" key="3">
    <source>
        <dbReference type="Proteomes" id="UP001162640"/>
    </source>
</evidence>
<feature type="coiled-coil region" evidence="1">
    <location>
        <begin position="131"/>
        <end position="158"/>
    </location>
</feature>
<evidence type="ECO:0000313" key="2">
    <source>
        <dbReference type="EMBL" id="GMH88948.1"/>
    </source>
</evidence>
<sequence>MANASRVFCDVLLYFLFVFLLSSLLGTFQANSFLSPSPQIKRSTLQTLVQTKPIDEDEARRALEGIIPPSPINLNNVNTDASDDIIDTLRKEALAELKTSITPSNNTTLDIQHLIETALDEEFEKAAGRIKEEAVKLREETEQEMKDLKRDEKMEELLENDRRRLADGEAKGERRGLIW</sequence>
<reference evidence="3" key="1">
    <citation type="journal article" date="2023" name="Commun. Biol.">
        <title>Genome analysis of Parmales, the sister group of diatoms, reveals the evolutionary specialization of diatoms from phago-mixotrophs to photoautotrophs.</title>
        <authorList>
            <person name="Ban H."/>
            <person name="Sato S."/>
            <person name="Yoshikawa S."/>
            <person name="Yamada K."/>
            <person name="Nakamura Y."/>
            <person name="Ichinomiya M."/>
            <person name="Sato N."/>
            <person name="Blanc-Mathieu R."/>
            <person name="Endo H."/>
            <person name="Kuwata A."/>
            <person name="Ogata H."/>
        </authorList>
    </citation>
    <scope>NUCLEOTIDE SEQUENCE [LARGE SCALE GENOMIC DNA]</scope>
</reference>
<keyword evidence="1" id="KW-0175">Coiled coil</keyword>
<dbReference type="AlphaFoldDB" id="A0A9W7ET60"/>